<gene>
    <name evidence="7" type="ORF">ACHAW5_009936</name>
</gene>
<dbReference type="InterPro" id="IPR027417">
    <property type="entry name" value="P-loop_NTPase"/>
</dbReference>
<evidence type="ECO:0000256" key="3">
    <source>
        <dbReference type="ARBA" id="ARBA00022917"/>
    </source>
</evidence>
<evidence type="ECO:0000256" key="5">
    <source>
        <dbReference type="SAM" id="MobiDB-lite"/>
    </source>
</evidence>
<dbReference type="InterPro" id="IPR000795">
    <property type="entry name" value="T_Tr_GTP-bd_dom"/>
</dbReference>
<dbReference type="Proteomes" id="UP001530315">
    <property type="component" value="Unassembled WGS sequence"/>
</dbReference>
<dbReference type="PRINTS" id="PR00315">
    <property type="entry name" value="ELONGATNFCT"/>
</dbReference>
<dbReference type="PROSITE" id="PS00301">
    <property type="entry name" value="G_TR_1"/>
    <property type="match status" value="1"/>
</dbReference>
<dbReference type="InterPro" id="IPR014721">
    <property type="entry name" value="Ribsml_uS5_D2-typ_fold_subgr"/>
</dbReference>
<evidence type="ECO:0000256" key="2">
    <source>
        <dbReference type="ARBA" id="ARBA00022741"/>
    </source>
</evidence>
<feature type="region of interest" description="Disordered" evidence="5">
    <location>
        <begin position="132"/>
        <end position="167"/>
    </location>
</feature>
<dbReference type="PANTHER" id="PTHR43261:SF1">
    <property type="entry name" value="RIBOSOME-RELEASING FACTOR 2, MITOCHONDRIAL"/>
    <property type="match status" value="1"/>
</dbReference>
<comment type="caution">
    <text evidence="7">The sequence shown here is derived from an EMBL/GenBank/DDBJ whole genome shotgun (WGS) entry which is preliminary data.</text>
</comment>
<feature type="region of interest" description="Disordered" evidence="5">
    <location>
        <begin position="410"/>
        <end position="434"/>
    </location>
</feature>
<name>A0ABD3QTB4_9STRA</name>
<dbReference type="GO" id="GO:0009507">
    <property type="term" value="C:chloroplast"/>
    <property type="evidence" value="ECO:0007669"/>
    <property type="project" value="UniProtKB-SubCell"/>
</dbReference>
<dbReference type="AlphaFoldDB" id="A0ABD3QTB4"/>
<dbReference type="InterPro" id="IPR009000">
    <property type="entry name" value="Transl_B-barrel_sf"/>
</dbReference>
<dbReference type="PROSITE" id="PS51722">
    <property type="entry name" value="G_TR_2"/>
    <property type="match status" value="1"/>
</dbReference>
<feature type="domain" description="Tr-type G" evidence="6">
    <location>
        <begin position="1"/>
        <end position="397"/>
    </location>
</feature>
<evidence type="ECO:0000256" key="1">
    <source>
        <dbReference type="ARBA" id="ARBA00004229"/>
    </source>
</evidence>
<organism evidence="7 8">
    <name type="scientific">Stephanodiscus triporus</name>
    <dbReference type="NCBI Taxonomy" id="2934178"/>
    <lineage>
        <taxon>Eukaryota</taxon>
        <taxon>Sar</taxon>
        <taxon>Stramenopiles</taxon>
        <taxon>Ochrophyta</taxon>
        <taxon>Bacillariophyta</taxon>
        <taxon>Coscinodiscophyceae</taxon>
        <taxon>Thalassiosirophycidae</taxon>
        <taxon>Stephanodiscales</taxon>
        <taxon>Stephanodiscaceae</taxon>
        <taxon>Stephanodiscus</taxon>
    </lineage>
</organism>
<evidence type="ECO:0000313" key="8">
    <source>
        <dbReference type="Proteomes" id="UP001530315"/>
    </source>
</evidence>
<keyword evidence="2" id="KW-0547">Nucleotide-binding</keyword>
<dbReference type="InterPro" id="IPR009022">
    <property type="entry name" value="EFG_III"/>
</dbReference>
<dbReference type="FunFam" id="3.30.70.240:FF:000001">
    <property type="entry name" value="Elongation factor G"/>
    <property type="match status" value="1"/>
</dbReference>
<dbReference type="CDD" id="cd16262">
    <property type="entry name" value="EFG_III"/>
    <property type="match status" value="1"/>
</dbReference>
<dbReference type="Gene3D" id="2.40.30.10">
    <property type="entry name" value="Translation factors"/>
    <property type="match status" value="1"/>
</dbReference>
<dbReference type="SUPFAM" id="SSF54980">
    <property type="entry name" value="EF-G C-terminal domain-like"/>
    <property type="match status" value="2"/>
</dbReference>
<evidence type="ECO:0000313" key="7">
    <source>
        <dbReference type="EMBL" id="KAL3803264.1"/>
    </source>
</evidence>
<dbReference type="CDD" id="cd03713">
    <property type="entry name" value="EFG_mtEFG_C"/>
    <property type="match status" value="1"/>
</dbReference>
<dbReference type="EMBL" id="JALLAZ020000121">
    <property type="protein sequence ID" value="KAL3803264.1"/>
    <property type="molecule type" value="Genomic_DNA"/>
</dbReference>
<dbReference type="Pfam" id="PF14492">
    <property type="entry name" value="EFG_III"/>
    <property type="match status" value="1"/>
</dbReference>
<sequence>MLALSGVVRSPGSVDDGDTVTDYLPAERERGITIQSAAVGFDWVVPPPPPMMGGAAGGGGEEDARQMRGPRAATSVSVNLIDTPGHIDFSVEVHRSVAVLDGAVLVVDAVAGVQAQTETVWRAMRNVDGRRRPVAGADADDDGNDGVGGGGASPSSSSSSSSHYGSHAHEPLPALMFVNKMDREGADYRRAIESVRRKLGGSNPIAVQLPLYRRPSSGASSSSSSFETISVALGDDIVAGGAADDHGEFVGVLDLVQMRAIVYPDDAESLSMEDAAPSVIYLSHPDQRGGGQQQGPLSLMRAALDGRRELVSNLANVDEVMEDLYLHAVMDNDEGDGGADCHACPILDSISTEEIQSSLRRMTLARRVMPTMCGAALRGMGVEPVLDCVAEYLPCPLDRLPPQLRLLGNNDGSQHYQHKMEQRQKQPKTVNENDGNSFITLGHPLHSSTLAYVFKVMHMKGRGGSGDGRVAFARVYSGTLRARDSVRVISPDGVPTHDGEGRNINITKKQKYAVERIGGMLELSGGQFGNMPEGSCRSGDVCALVGLKGVVTGDTLLSTIGDGGAAGGEGGKKRSAKKNRKNNDVHWKQYMDGVHLAGLTSPKPVLTLRVEAYSTSEQSRLSAALALLTVEDPSLVVEEMPTTTLISGLGELHMEIVLDRLRREFGLEVRTGKPAVAYRETVSIKGGEEVETDGLVEYNRTVGGVRLQGAVHLKMRQSASSCTSDVSLRSGNEICRAPEDPVVTLSPETRLFFNLDPNAASDESEHKYPPALRALLSGVRGSMKRGRVGPYPLANLECRVMQVDSELSSADTLPGALRAAGANAVTTMLETLAKEGRMTVLEPKMNVEIWVPTGRVGDVLSDLTGRRGTIDDVAMADEGIGGGDHVKSMVRAEVPLVEILGYANSLRSLTGGEGAFSAEYKGHAPQDGV</sequence>
<proteinExistence type="predicted"/>
<dbReference type="InterPro" id="IPR035647">
    <property type="entry name" value="EFG_III/V"/>
</dbReference>
<comment type="subcellular location">
    <subcellularLocation>
        <location evidence="1">Plastid</location>
        <location evidence="1">Chloroplast</location>
    </subcellularLocation>
</comment>
<reference evidence="7 8" key="1">
    <citation type="submission" date="2024-10" db="EMBL/GenBank/DDBJ databases">
        <title>Updated reference genomes for cyclostephanoid diatoms.</title>
        <authorList>
            <person name="Roberts W.R."/>
            <person name="Alverson A.J."/>
        </authorList>
    </citation>
    <scope>NUCLEOTIDE SEQUENCE [LARGE SCALE GENOMIC DNA]</scope>
    <source>
        <strain evidence="7 8">AJA276-08</strain>
    </source>
</reference>
<dbReference type="PANTHER" id="PTHR43261">
    <property type="entry name" value="TRANSLATION ELONGATION FACTOR G-RELATED"/>
    <property type="match status" value="1"/>
</dbReference>
<dbReference type="Pfam" id="PF00679">
    <property type="entry name" value="EFG_C"/>
    <property type="match status" value="1"/>
</dbReference>
<dbReference type="InterPro" id="IPR031157">
    <property type="entry name" value="G_TR_CS"/>
</dbReference>
<keyword evidence="3" id="KW-0648">Protein biosynthesis</keyword>
<dbReference type="Gene3D" id="3.30.230.10">
    <property type="match status" value="1"/>
</dbReference>
<dbReference type="SUPFAM" id="SSF50447">
    <property type="entry name" value="Translation proteins"/>
    <property type="match status" value="1"/>
</dbReference>
<dbReference type="SMART" id="SM00838">
    <property type="entry name" value="EFG_C"/>
    <property type="match status" value="1"/>
</dbReference>
<feature type="compositionally biased region" description="Low complexity" evidence="5">
    <location>
        <begin position="153"/>
        <end position="165"/>
    </location>
</feature>
<dbReference type="InterPro" id="IPR041095">
    <property type="entry name" value="EFG_II"/>
</dbReference>
<protein>
    <recommendedName>
        <fullName evidence="6">Tr-type G domain-containing protein</fullName>
    </recommendedName>
</protein>
<accession>A0ABD3QTB4</accession>
<evidence type="ECO:0000259" key="6">
    <source>
        <dbReference type="PROSITE" id="PS51722"/>
    </source>
</evidence>
<dbReference type="Gene3D" id="3.40.50.300">
    <property type="entry name" value="P-loop containing nucleotide triphosphate hydrolases"/>
    <property type="match status" value="1"/>
</dbReference>
<keyword evidence="8" id="KW-1185">Reference proteome</keyword>
<dbReference type="Pfam" id="PF00009">
    <property type="entry name" value="GTP_EFTU"/>
    <property type="match status" value="1"/>
</dbReference>
<dbReference type="Gene3D" id="3.30.70.870">
    <property type="entry name" value="Elongation Factor G (Translational Gtpase), domain 3"/>
    <property type="match status" value="1"/>
</dbReference>
<dbReference type="SUPFAM" id="SSF52540">
    <property type="entry name" value="P-loop containing nucleoside triphosphate hydrolases"/>
    <property type="match status" value="2"/>
</dbReference>
<dbReference type="GO" id="GO:0005525">
    <property type="term" value="F:GTP binding"/>
    <property type="evidence" value="ECO:0007669"/>
    <property type="project" value="UniProtKB-KW"/>
</dbReference>
<evidence type="ECO:0000256" key="4">
    <source>
        <dbReference type="ARBA" id="ARBA00023134"/>
    </source>
</evidence>
<feature type="region of interest" description="Disordered" evidence="5">
    <location>
        <begin position="561"/>
        <end position="582"/>
    </location>
</feature>
<dbReference type="Gene3D" id="3.30.70.240">
    <property type="match status" value="1"/>
</dbReference>
<dbReference type="InterPro" id="IPR000640">
    <property type="entry name" value="EFG_V-like"/>
</dbReference>
<dbReference type="InterPro" id="IPR035649">
    <property type="entry name" value="EFG_V"/>
</dbReference>
<dbReference type="GO" id="GO:0006412">
    <property type="term" value="P:translation"/>
    <property type="evidence" value="ECO:0007669"/>
    <property type="project" value="UniProtKB-KW"/>
</dbReference>
<keyword evidence="4" id="KW-0342">GTP-binding</keyword>